<keyword evidence="2" id="KW-1185">Reference proteome</keyword>
<name>A0ACB6R4H3_9PLEO</name>
<accession>A0ACB6R4H3</accession>
<dbReference type="Proteomes" id="UP000799755">
    <property type="component" value="Unassembled WGS sequence"/>
</dbReference>
<evidence type="ECO:0000313" key="2">
    <source>
        <dbReference type="Proteomes" id="UP000799755"/>
    </source>
</evidence>
<reference evidence="1" key="1">
    <citation type="journal article" date="2020" name="Stud. Mycol.">
        <title>101 Dothideomycetes genomes: a test case for predicting lifestyles and emergence of pathogens.</title>
        <authorList>
            <person name="Haridas S."/>
            <person name="Albert R."/>
            <person name="Binder M."/>
            <person name="Bloem J."/>
            <person name="Labutti K."/>
            <person name="Salamov A."/>
            <person name="Andreopoulos B."/>
            <person name="Baker S."/>
            <person name="Barry K."/>
            <person name="Bills G."/>
            <person name="Bluhm B."/>
            <person name="Cannon C."/>
            <person name="Castanera R."/>
            <person name="Culley D."/>
            <person name="Daum C."/>
            <person name="Ezra D."/>
            <person name="Gonzalez J."/>
            <person name="Henrissat B."/>
            <person name="Kuo A."/>
            <person name="Liang C."/>
            <person name="Lipzen A."/>
            <person name="Lutzoni F."/>
            <person name="Magnuson J."/>
            <person name="Mondo S."/>
            <person name="Nolan M."/>
            <person name="Ohm R."/>
            <person name="Pangilinan J."/>
            <person name="Park H.-J."/>
            <person name="Ramirez L."/>
            <person name="Alfaro M."/>
            <person name="Sun H."/>
            <person name="Tritt A."/>
            <person name="Yoshinaga Y."/>
            <person name="Zwiers L.-H."/>
            <person name="Turgeon B."/>
            <person name="Goodwin S."/>
            <person name="Spatafora J."/>
            <person name="Crous P."/>
            <person name="Grigoriev I."/>
        </authorList>
    </citation>
    <scope>NUCLEOTIDE SEQUENCE</scope>
    <source>
        <strain evidence="1">ATCC 200398</strain>
    </source>
</reference>
<dbReference type="EMBL" id="MU003498">
    <property type="protein sequence ID" value="KAF2474076.1"/>
    <property type="molecule type" value="Genomic_DNA"/>
</dbReference>
<gene>
    <name evidence="1" type="ORF">BDR25DRAFT_351611</name>
</gene>
<sequence>MALHMPEPAHLPRPPYQPLQPASDLPSLPAVVAHCKRLVARDIAIPASLVQLAW</sequence>
<evidence type="ECO:0000313" key="1">
    <source>
        <dbReference type="EMBL" id="KAF2474076.1"/>
    </source>
</evidence>
<proteinExistence type="predicted"/>
<organism evidence="1 2">
    <name type="scientific">Lindgomyces ingoldianus</name>
    <dbReference type="NCBI Taxonomy" id="673940"/>
    <lineage>
        <taxon>Eukaryota</taxon>
        <taxon>Fungi</taxon>
        <taxon>Dikarya</taxon>
        <taxon>Ascomycota</taxon>
        <taxon>Pezizomycotina</taxon>
        <taxon>Dothideomycetes</taxon>
        <taxon>Pleosporomycetidae</taxon>
        <taxon>Pleosporales</taxon>
        <taxon>Lindgomycetaceae</taxon>
        <taxon>Lindgomyces</taxon>
    </lineage>
</organism>
<comment type="caution">
    <text evidence="1">The sequence shown here is derived from an EMBL/GenBank/DDBJ whole genome shotgun (WGS) entry which is preliminary data.</text>
</comment>
<protein>
    <submittedName>
        <fullName evidence="1">Uncharacterized protein</fullName>
    </submittedName>
</protein>